<keyword evidence="2" id="KW-1185">Reference proteome</keyword>
<evidence type="ECO:0000313" key="2">
    <source>
        <dbReference type="Proteomes" id="UP001066276"/>
    </source>
</evidence>
<protein>
    <submittedName>
        <fullName evidence="1">Uncharacterized protein</fullName>
    </submittedName>
</protein>
<sequence length="81" mass="8213">MADEGNKVALIRPGVVLLADAAADSNTVSRLQPEDPLQAGVEEANESETSALMSAKYPEAVCAKTGAVLVGVVGVSRSGTE</sequence>
<dbReference type="AlphaFoldDB" id="A0AAV7V460"/>
<evidence type="ECO:0000313" key="1">
    <source>
        <dbReference type="EMBL" id="KAJ1196219.1"/>
    </source>
</evidence>
<accession>A0AAV7V460</accession>
<comment type="caution">
    <text evidence="1">The sequence shown here is derived from an EMBL/GenBank/DDBJ whole genome shotgun (WGS) entry which is preliminary data.</text>
</comment>
<dbReference type="Proteomes" id="UP001066276">
    <property type="component" value="Chromosome 2_1"/>
</dbReference>
<dbReference type="EMBL" id="JANPWB010000003">
    <property type="protein sequence ID" value="KAJ1196219.1"/>
    <property type="molecule type" value="Genomic_DNA"/>
</dbReference>
<proteinExistence type="predicted"/>
<name>A0AAV7V460_PLEWA</name>
<organism evidence="1 2">
    <name type="scientific">Pleurodeles waltl</name>
    <name type="common">Iberian ribbed newt</name>
    <dbReference type="NCBI Taxonomy" id="8319"/>
    <lineage>
        <taxon>Eukaryota</taxon>
        <taxon>Metazoa</taxon>
        <taxon>Chordata</taxon>
        <taxon>Craniata</taxon>
        <taxon>Vertebrata</taxon>
        <taxon>Euteleostomi</taxon>
        <taxon>Amphibia</taxon>
        <taxon>Batrachia</taxon>
        <taxon>Caudata</taxon>
        <taxon>Salamandroidea</taxon>
        <taxon>Salamandridae</taxon>
        <taxon>Pleurodelinae</taxon>
        <taxon>Pleurodeles</taxon>
    </lineage>
</organism>
<reference evidence="1" key="1">
    <citation type="journal article" date="2022" name="bioRxiv">
        <title>Sequencing and chromosome-scale assembly of the giantPleurodeles waltlgenome.</title>
        <authorList>
            <person name="Brown T."/>
            <person name="Elewa A."/>
            <person name="Iarovenko S."/>
            <person name="Subramanian E."/>
            <person name="Araus A.J."/>
            <person name="Petzold A."/>
            <person name="Susuki M."/>
            <person name="Suzuki K.-i.T."/>
            <person name="Hayashi T."/>
            <person name="Toyoda A."/>
            <person name="Oliveira C."/>
            <person name="Osipova E."/>
            <person name="Leigh N.D."/>
            <person name="Simon A."/>
            <person name="Yun M.H."/>
        </authorList>
    </citation>
    <scope>NUCLEOTIDE SEQUENCE</scope>
    <source>
        <strain evidence="1">20211129_DDA</strain>
        <tissue evidence="1">Liver</tissue>
    </source>
</reference>
<gene>
    <name evidence="1" type="ORF">NDU88_000090</name>
</gene>